<dbReference type="GO" id="GO:0016567">
    <property type="term" value="P:protein ubiquitination"/>
    <property type="evidence" value="ECO:0007669"/>
    <property type="project" value="UniProtKB-ARBA"/>
</dbReference>
<keyword evidence="9" id="KW-0812">Transmembrane</keyword>
<keyword evidence="7" id="KW-0962">Peroxisome biogenesis</keyword>
<dbReference type="AlphaFoldDB" id="Q755X8"/>
<protein>
    <recommendedName>
        <fullName evidence="5">RING-type E3 ubiquitin transferase</fullName>
        <ecNumber evidence="5">2.3.2.27</ecNumber>
    </recommendedName>
    <alternativeName>
        <fullName evidence="18">Peroxin-10</fullName>
    </alternativeName>
</protein>
<dbReference type="KEGG" id="ago:AGOS_AER390W"/>
<keyword evidence="6" id="KW-0813">Transport</keyword>
<evidence type="ECO:0000256" key="5">
    <source>
        <dbReference type="ARBA" id="ARBA00012483"/>
    </source>
</evidence>
<evidence type="ECO:0000256" key="11">
    <source>
        <dbReference type="ARBA" id="ARBA00022771"/>
    </source>
</evidence>
<dbReference type="GO" id="GO:0005778">
    <property type="term" value="C:peroxisomal membrane"/>
    <property type="evidence" value="ECO:0000318"/>
    <property type="project" value="GO_Central"/>
</dbReference>
<evidence type="ECO:0000256" key="6">
    <source>
        <dbReference type="ARBA" id="ARBA00022448"/>
    </source>
</evidence>
<accession>Q755X8</accession>
<dbReference type="Proteomes" id="UP000000591">
    <property type="component" value="Chromosome V"/>
</dbReference>
<reference evidence="21 22" key="1">
    <citation type="journal article" date="2004" name="Science">
        <title>The Ashbya gossypii genome as a tool for mapping the ancient Saccharomyces cerevisiae genome.</title>
        <authorList>
            <person name="Dietrich F.S."/>
            <person name="Voegeli S."/>
            <person name="Brachat S."/>
            <person name="Lerch A."/>
            <person name="Gates K."/>
            <person name="Steiner S."/>
            <person name="Mohr C."/>
            <person name="Pohlmann R."/>
            <person name="Luedi P."/>
            <person name="Choi S."/>
            <person name="Wing R.A."/>
            <person name="Flavier A."/>
            <person name="Gaffney T.D."/>
            <person name="Philippsen P."/>
        </authorList>
    </citation>
    <scope>NUCLEOTIDE SEQUENCE [LARGE SCALE GENOMIC DNA]</scope>
    <source>
        <strain evidence="22">ATCC 10895 / CBS 109.51 / FGSC 9923 / NRRL Y-1056</strain>
    </source>
</reference>
<dbReference type="InterPro" id="IPR013083">
    <property type="entry name" value="Znf_RING/FYVE/PHD"/>
</dbReference>
<dbReference type="GO" id="GO:0016562">
    <property type="term" value="P:protein import into peroxisome matrix, receptor recycling"/>
    <property type="evidence" value="ECO:0007669"/>
    <property type="project" value="UniProtKB-ARBA"/>
</dbReference>
<keyword evidence="17" id="KW-0576">Peroxisome</keyword>
<feature type="domain" description="RING-type" evidence="20">
    <location>
        <begin position="266"/>
        <end position="304"/>
    </location>
</feature>
<proteinExistence type="inferred from homology"/>
<dbReference type="HOGENOM" id="CLU_041707_2_0_1"/>
<evidence type="ECO:0000256" key="1">
    <source>
        <dbReference type="ARBA" id="ARBA00000900"/>
    </source>
</evidence>
<sequence>MEQDNSVFPFADAPSIVQAHQKDVYIESILGTKLEDALKALKGQLFANRYYQEISIASKILYLGLTTLRERRTLGEEYVDLIYVSRNGMGLVKAWRRLLFVLSYAALPYGLSKLFKRLKRRYEDDTPNKNGILHYLAGLTFKDIMDNALSVHLLVFYLTGGFYQISKRIFGLRYAIGHDVTKEEKEFRKSSSRSYRILGGLVLLQLLAKVQPHVNTMLKMYLKSPTENATNKNGILTNGSPEATARHIELSNPEIFPFISEQSRKCILCLADMTDPSCLPCGHMFCWACVMQWCNERNECPLCRQHCTKQSILQLR</sequence>
<evidence type="ECO:0000256" key="16">
    <source>
        <dbReference type="ARBA" id="ARBA00023136"/>
    </source>
</evidence>
<evidence type="ECO:0000256" key="9">
    <source>
        <dbReference type="ARBA" id="ARBA00022692"/>
    </source>
</evidence>
<evidence type="ECO:0000256" key="7">
    <source>
        <dbReference type="ARBA" id="ARBA00022593"/>
    </source>
</evidence>
<comment type="catalytic activity">
    <reaction evidence="1">
        <text>S-ubiquitinyl-[E2 ubiquitin-conjugating enzyme]-L-cysteine + [acceptor protein]-L-lysine = [E2 ubiquitin-conjugating enzyme]-L-cysteine + N(6)-ubiquitinyl-[acceptor protein]-L-lysine.</text>
        <dbReference type="EC" id="2.3.2.27"/>
    </reaction>
</comment>
<keyword evidence="10" id="KW-0479">Metal-binding</keyword>
<dbReference type="PROSITE" id="PS50089">
    <property type="entry name" value="ZF_RING_2"/>
    <property type="match status" value="1"/>
</dbReference>
<dbReference type="InParanoid" id="Q755X8"/>
<evidence type="ECO:0000313" key="21">
    <source>
        <dbReference type="EMBL" id="AAS53069.1"/>
    </source>
</evidence>
<dbReference type="PANTHER" id="PTHR23350">
    <property type="entry name" value="PEROXISOME ASSEMBLY PROTEIN 10"/>
    <property type="match status" value="1"/>
</dbReference>
<dbReference type="EC" id="2.3.2.27" evidence="5"/>
<evidence type="ECO:0000313" key="22">
    <source>
        <dbReference type="Proteomes" id="UP000000591"/>
    </source>
</evidence>
<dbReference type="Pfam" id="PF13639">
    <property type="entry name" value="zf-RING_2"/>
    <property type="match status" value="1"/>
</dbReference>
<dbReference type="CDD" id="cd16527">
    <property type="entry name" value="RING-HC_PEX10"/>
    <property type="match status" value="1"/>
</dbReference>
<keyword evidence="11 19" id="KW-0863">Zinc-finger</keyword>
<dbReference type="GO" id="GO:0008270">
    <property type="term" value="F:zinc ion binding"/>
    <property type="evidence" value="ECO:0007669"/>
    <property type="project" value="UniProtKB-KW"/>
</dbReference>
<dbReference type="RefSeq" id="NP_985245.1">
    <property type="nucleotide sequence ID" value="NM_210599.1"/>
</dbReference>
<evidence type="ECO:0000256" key="2">
    <source>
        <dbReference type="ARBA" id="ARBA00004585"/>
    </source>
</evidence>
<dbReference type="Pfam" id="PF04757">
    <property type="entry name" value="Pex2_Pex12"/>
    <property type="match status" value="1"/>
</dbReference>
<comment type="pathway">
    <text evidence="3">Protein modification; protein ubiquitination.</text>
</comment>
<dbReference type="InterPro" id="IPR017907">
    <property type="entry name" value="Znf_RING_CS"/>
</dbReference>
<keyword evidence="14" id="KW-0653">Protein transport</keyword>
<evidence type="ECO:0000256" key="13">
    <source>
        <dbReference type="ARBA" id="ARBA00022833"/>
    </source>
</evidence>
<keyword evidence="15" id="KW-1133">Transmembrane helix</keyword>
<dbReference type="PROSITE" id="PS00518">
    <property type="entry name" value="ZF_RING_1"/>
    <property type="match status" value="1"/>
</dbReference>
<dbReference type="eggNOG" id="KOG0317">
    <property type="taxonomic scope" value="Eukaryota"/>
</dbReference>
<dbReference type="SUPFAM" id="SSF57850">
    <property type="entry name" value="RING/U-box"/>
    <property type="match status" value="1"/>
</dbReference>
<organism evidence="21 22">
    <name type="scientific">Eremothecium gossypii (strain ATCC 10895 / CBS 109.51 / FGSC 9923 / NRRL Y-1056)</name>
    <name type="common">Yeast</name>
    <name type="synonym">Ashbya gossypii</name>
    <dbReference type="NCBI Taxonomy" id="284811"/>
    <lineage>
        <taxon>Eukaryota</taxon>
        <taxon>Fungi</taxon>
        <taxon>Dikarya</taxon>
        <taxon>Ascomycota</taxon>
        <taxon>Saccharomycotina</taxon>
        <taxon>Saccharomycetes</taxon>
        <taxon>Saccharomycetales</taxon>
        <taxon>Saccharomycetaceae</taxon>
        <taxon>Eremothecium</taxon>
    </lineage>
</organism>
<reference evidence="22" key="2">
    <citation type="journal article" date="2013" name="G3 (Bethesda)">
        <title>Genomes of Ashbya fungi isolated from insects reveal four mating-type loci, numerous translocations, lack of transposons, and distinct gene duplications.</title>
        <authorList>
            <person name="Dietrich F.S."/>
            <person name="Voegeli S."/>
            <person name="Kuo S."/>
            <person name="Philippsen P."/>
        </authorList>
    </citation>
    <scope>GENOME REANNOTATION</scope>
    <source>
        <strain evidence="22">ATCC 10895 / CBS 109.51 / FGSC 9923 / NRRL Y-1056</strain>
    </source>
</reference>
<name>Q755X8_EREGS</name>
<gene>
    <name evidence="21" type="ORF">AGOS_AER390W</name>
</gene>
<evidence type="ECO:0000256" key="8">
    <source>
        <dbReference type="ARBA" id="ARBA00022679"/>
    </source>
</evidence>
<keyword evidence="16" id="KW-0472">Membrane</keyword>
<dbReference type="InterPro" id="IPR006845">
    <property type="entry name" value="Pex_N"/>
</dbReference>
<evidence type="ECO:0000256" key="14">
    <source>
        <dbReference type="ARBA" id="ARBA00022927"/>
    </source>
</evidence>
<comment type="similarity">
    <text evidence="4">Belongs to the pex2/pex10/pex12 family.</text>
</comment>
<dbReference type="OMA" id="YCDVVQL"/>
<evidence type="ECO:0000256" key="17">
    <source>
        <dbReference type="ARBA" id="ARBA00023140"/>
    </source>
</evidence>
<evidence type="ECO:0000256" key="3">
    <source>
        <dbReference type="ARBA" id="ARBA00004906"/>
    </source>
</evidence>
<dbReference type="EMBL" id="AE016818">
    <property type="protein sequence ID" value="AAS53069.1"/>
    <property type="molecule type" value="Genomic_DNA"/>
</dbReference>
<dbReference type="InterPro" id="IPR001841">
    <property type="entry name" value="Znf_RING"/>
</dbReference>
<evidence type="ECO:0000256" key="19">
    <source>
        <dbReference type="PROSITE-ProRule" id="PRU00175"/>
    </source>
</evidence>
<evidence type="ECO:0000256" key="18">
    <source>
        <dbReference type="ARBA" id="ARBA00041230"/>
    </source>
</evidence>
<evidence type="ECO:0000256" key="10">
    <source>
        <dbReference type="ARBA" id="ARBA00022723"/>
    </source>
</evidence>
<dbReference type="Gene3D" id="3.30.40.10">
    <property type="entry name" value="Zinc/RING finger domain, C3HC4 (zinc finger)"/>
    <property type="match status" value="1"/>
</dbReference>
<dbReference type="InterPro" id="IPR025654">
    <property type="entry name" value="PEX2/10"/>
</dbReference>
<dbReference type="STRING" id="284811.Q755X8"/>
<dbReference type="GeneID" id="4621461"/>
<dbReference type="GO" id="GO:0061630">
    <property type="term" value="F:ubiquitin protein ligase activity"/>
    <property type="evidence" value="ECO:0007669"/>
    <property type="project" value="UniProtKB-EC"/>
</dbReference>
<evidence type="ECO:0000256" key="4">
    <source>
        <dbReference type="ARBA" id="ARBA00008704"/>
    </source>
</evidence>
<keyword evidence="13" id="KW-0862">Zinc</keyword>
<dbReference type="GO" id="GO:0016558">
    <property type="term" value="P:protein import into peroxisome matrix"/>
    <property type="evidence" value="ECO:0000318"/>
    <property type="project" value="GO_Central"/>
</dbReference>
<dbReference type="SMART" id="SM00184">
    <property type="entry name" value="RING"/>
    <property type="match status" value="1"/>
</dbReference>
<dbReference type="OrthoDB" id="6270329at2759"/>
<dbReference type="FunCoup" id="Q755X8">
    <property type="interactions" value="298"/>
</dbReference>
<comment type="subcellular location">
    <subcellularLocation>
        <location evidence="2">Peroxisome membrane</location>
        <topology evidence="2">Multi-pass membrane protein</topology>
    </subcellularLocation>
</comment>
<evidence type="ECO:0000259" key="20">
    <source>
        <dbReference type="PROSITE" id="PS50089"/>
    </source>
</evidence>
<evidence type="ECO:0000256" key="15">
    <source>
        <dbReference type="ARBA" id="ARBA00022989"/>
    </source>
</evidence>
<keyword evidence="12" id="KW-0833">Ubl conjugation pathway</keyword>
<keyword evidence="22" id="KW-1185">Reference proteome</keyword>
<evidence type="ECO:0000256" key="12">
    <source>
        <dbReference type="ARBA" id="ARBA00022786"/>
    </source>
</evidence>
<keyword evidence="8" id="KW-0808">Transferase</keyword>
<dbReference type="PANTHER" id="PTHR23350:SF0">
    <property type="entry name" value="PEROXISOME BIOGENESIS FACTOR 10"/>
    <property type="match status" value="1"/>
</dbReference>